<evidence type="ECO:0000313" key="2">
    <source>
        <dbReference type="EMBL" id="PKI57327.1"/>
    </source>
</evidence>
<gene>
    <name evidence="2" type="ORF">CRG98_022272</name>
</gene>
<proteinExistence type="predicted"/>
<dbReference type="AlphaFoldDB" id="A0A2I0JM31"/>
<comment type="caution">
    <text evidence="2">The sequence shown here is derived from an EMBL/GenBank/DDBJ whole genome shotgun (WGS) entry which is preliminary data.</text>
</comment>
<evidence type="ECO:0000256" key="1">
    <source>
        <dbReference type="SAM" id="MobiDB-lite"/>
    </source>
</evidence>
<name>A0A2I0JM31_PUNGR</name>
<reference evidence="2 3" key="1">
    <citation type="submission" date="2017-11" db="EMBL/GenBank/DDBJ databases">
        <title>De-novo sequencing of pomegranate (Punica granatum L.) genome.</title>
        <authorList>
            <person name="Akparov Z."/>
            <person name="Amiraslanov A."/>
            <person name="Hajiyeva S."/>
            <person name="Abbasov M."/>
            <person name="Kaur K."/>
            <person name="Hamwieh A."/>
            <person name="Solovyev V."/>
            <person name="Salamov A."/>
            <person name="Braich B."/>
            <person name="Kosarev P."/>
            <person name="Mahmoud A."/>
            <person name="Hajiyev E."/>
            <person name="Babayeva S."/>
            <person name="Izzatullayeva V."/>
            <person name="Mammadov A."/>
            <person name="Mammadov A."/>
            <person name="Sharifova S."/>
            <person name="Ojaghi J."/>
            <person name="Eynullazada K."/>
            <person name="Bayramov B."/>
            <person name="Abdulazimova A."/>
            <person name="Shahmuradov I."/>
        </authorList>
    </citation>
    <scope>NUCLEOTIDE SEQUENCE [LARGE SCALE GENOMIC DNA]</scope>
    <source>
        <strain evidence="3">cv. AG2017</strain>
        <tissue evidence="2">Leaf</tissue>
    </source>
</reference>
<keyword evidence="3" id="KW-1185">Reference proteome</keyword>
<protein>
    <submittedName>
        <fullName evidence="2">Uncharacterized protein</fullName>
    </submittedName>
</protein>
<sequence length="153" mass="17154">MDVCERNHRKICHAKESQEDLMTLVSATDSDVMNFESSIFIGDEIVSTIDIIHNPDISAHDEPRLVSAGLTDPYVESKLEQELSLSALVPSHAVGHKLATPRANSRMNSLHPGENDAAEGELTNRYLEKKPVLMTLFQRKRPQEHNSQPWAVK</sequence>
<feature type="region of interest" description="Disordered" evidence="1">
    <location>
        <begin position="101"/>
        <end position="120"/>
    </location>
</feature>
<organism evidence="2 3">
    <name type="scientific">Punica granatum</name>
    <name type="common">Pomegranate</name>
    <dbReference type="NCBI Taxonomy" id="22663"/>
    <lineage>
        <taxon>Eukaryota</taxon>
        <taxon>Viridiplantae</taxon>
        <taxon>Streptophyta</taxon>
        <taxon>Embryophyta</taxon>
        <taxon>Tracheophyta</taxon>
        <taxon>Spermatophyta</taxon>
        <taxon>Magnoliopsida</taxon>
        <taxon>eudicotyledons</taxon>
        <taxon>Gunneridae</taxon>
        <taxon>Pentapetalae</taxon>
        <taxon>rosids</taxon>
        <taxon>malvids</taxon>
        <taxon>Myrtales</taxon>
        <taxon>Lythraceae</taxon>
        <taxon>Punica</taxon>
    </lineage>
</organism>
<accession>A0A2I0JM31</accession>
<dbReference type="EMBL" id="PGOL01001512">
    <property type="protein sequence ID" value="PKI57327.1"/>
    <property type="molecule type" value="Genomic_DNA"/>
</dbReference>
<dbReference type="Proteomes" id="UP000233551">
    <property type="component" value="Unassembled WGS sequence"/>
</dbReference>
<evidence type="ECO:0000313" key="3">
    <source>
        <dbReference type="Proteomes" id="UP000233551"/>
    </source>
</evidence>